<dbReference type="EMBL" id="JAHHUM010003065">
    <property type="protein sequence ID" value="KAK5598502.1"/>
    <property type="molecule type" value="Genomic_DNA"/>
</dbReference>
<gene>
    <name evidence="1" type="ORF">CRENBAI_009433</name>
</gene>
<accession>A0AAV9QQW9</accession>
<name>A0AAV9QQW9_9TELE</name>
<evidence type="ECO:0000313" key="2">
    <source>
        <dbReference type="Proteomes" id="UP001311232"/>
    </source>
</evidence>
<protein>
    <submittedName>
        <fullName evidence="1">Uncharacterized protein</fullName>
    </submittedName>
</protein>
<evidence type="ECO:0000313" key="1">
    <source>
        <dbReference type="EMBL" id="KAK5598502.1"/>
    </source>
</evidence>
<sequence length="120" mass="13279">MGILLTFYIKNLYNHPPVVLSLQGGWCLCSAVTGRVHPGQVASPSQGNTETHRANNHAYTKPYLWAEKPNRLLEEARVTHERSGRTCKLHAARPGGQDLTFSLQGNSPTNRITVKTHPLP</sequence>
<reference evidence="1 2" key="1">
    <citation type="submission" date="2021-06" db="EMBL/GenBank/DDBJ databases">
        <authorList>
            <person name="Palmer J.M."/>
        </authorList>
    </citation>
    <scope>NUCLEOTIDE SEQUENCE [LARGE SCALE GENOMIC DNA]</scope>
    <source>
        <strain evidence="1 2">MEX-2019</strain>
        <tissue evidence="1">Muscle</tissue>
    </source>
</reference>
<dbReference type="Proteomes" id="UP001311232">
    <property type="component" value="Unassembled WGS sequence"/>
</dbReference>
<comment type="caution">
    <text evidence="1">The sequence shown here is derived from an EMBL/GenBank/DDBJ whole genome shotgun (WGS) entry which is preliminary data.</text>
</comment>
<dbReference type="AlphaFoldDB" id="A0AAV9QQW9"/>
<organism evidence="1 2">
    <name type="scientific">Crenichthys baileyi</name>
    <name type="common">White River springfish</name>
    <dbReference type="NCBI Taxonomy" id="28760"/>
    <lineage>
        <taxon>Eukaryota</taxon>
        <taxon>Metazoa</taxon>
        <taxon>Chordata</taxon>
        <taxon>Craniata</taxon>
        <taxon>Vertebrata</taxon>
        <taxon>Euteleostomi</taxon>
        <taxon>Actinopterygii</taxon>
        <taxon>Neopterygii</taxon>
        <taxon>Teleostei</taxon>
        <taxon>Neoteleostei</taxon>
        <taxon>Acanthomorphata</taxon>
        <taxon>Ovalentaria</taxon>
        <taxon>Atherinomorphae</taxon>
        <taxon>Cyprinodontiformes</taxon>
        <taxon>Goodeidae</taxon>
        <taxon>Crenichthys</taxon>
    </lineage>
</organism>
<proteinExistence type="predicted"/>
<keyword evidence="2" id="KW-1185">Reference proteome</keyword>